<keyword evidence="4 7" id="KW-0547">Nucleotide-binding</keyword>
<dbReference type="PANTHER" id="PTHR43289:SF6">
    <property type="entry name" value="SERINE_THREONINE-PROTEIN KINASE NEKL-3"/>
    <property type="match status" value="1"/>
</dbReference>
<evidence type="ECO:0000256" key="9">
    <source>
        <dbReference type="SAM" id="Phobius"/>
    </source>
</evidence>
<dbReference type="RefSeq" id="WP_268248743.1">
    <property type="nucleotide sequence ID" value="NZ_BMRG01000005.1"/>
</dbReference>
<dbReference type="EC" id="2.7.11.1" evidence="1"/>
<dbReference type="PANTHER" id="PTHR43289">
    <property type="entry name" value="MITOGEN-ACTIVATED PROTEIN KINASE KINASE KINASE 20-RELATED"/>
    <property type="match status" value="1"/>
</dbReference>
<evidence type="ECO:0000256" key="2">
    <source>
        <dbReference type="ARBA" id="ARBA00022527"/>
    </source>
</evidence>
<evidence type="ECO:0000313" key="11">
    <source>
        <dbReference type="EMBL" id="GGP58672.1"/>
    </source>
</evidence>
<dbReference type="PROSITE" id="PS00107">
    <property type="entry name" value="PROTEIN_KINASE_ATP"/>
    <property type="match status" value="1"/>
</dbReference>
<dbReference type="InterPro" id="IPR008271">
    <property type="entry name" value="Ser/Thr_kinase_AS"/>
</dbReference>
<dbReference type="InterPro" id="IPR011009">
    <property type="entry name" value="Kinase-like_dom_sf"/>
</dbReference>
<dbReference type="AlphaFoldDB" id="A0A918AME8"/>
<reference evidence="11" key="1">
    <citation type="journal article" date="2014" name="Int. J. Syst. Evol. Microbiol.">
        <title>Complete genome sequence of Corynebacterium casei LMG S-19264T (=DSM 44701T), isolated from a smear-ripened cheese.</title>
        <authorList>
            <consortium name="US DOE Joint Genome Institute (JGI-PGF)"/>
            <person name="Walter F."/>
            <person name="Albersmeier A."/>
            <person name="Kalinowski J."/>
            <person name="Ruckert C."/>
        </authorList>
    </citation>
    <scope>NUCLEOTIDE SEQUENCE</scope>
    <source>
        <strain evidence="11">JCM 3313</strain>
    </source>
</reference>
<evidence type="ECO:0000256" key="7">
    <source>
        <dbReference type="PROSITE-ProRule" id="PRU10141"/>
    </source>
</evidence>
<dbReference type="Pfam" id="PF00069">
    <property type="entry name" value="Pkinase"/>
    <property type="match status" value="1"/>
</dbReference>
<evidence type="ECO:0000256" key="1">
    <source>
        <dbReference type="ARBA" id="ARBA00012513"/>
    </source>
</evidence>
<comment type="caution">
    <text evidence="11">The sequence shown here is derived from an EMBL/GenBank/DDBJ whole genome shotgun (WGS) entry which is preliminary data.</text>
</comment>
<keyword evidence="3" id="KW-0808">Transferase</keyword>
<gene>
    <name evidence="11" type="ORF">GCM10010185_33930</name>
</gene>
<dbReference type="GO" id="GO:0005524">
    <property type="term" value="F:ATP binding"/>
    <property type="evidence" value="ECO:0007669"/>
    <property type="project" value="UniProtKB-UniRule"/>
</dbReference>
<dbReference type="PROSITE" id="PS50011">
    <property type="entry name" value="PROTEIN_KINASE_DOM"/>
    <property type="match status" value="1"/>
</dbReference>
<protein>
    <recommendedName>
        <fullName evidence="1">non-specific serine/threonine protein kinase</fullName>
        <ecNumber evidence="1">2.7.11.1</ecNumber>
    </recommendedName>
</protein>
<sequence length="479" mass="50321">MRTVGGRYQLVERIGSGAMGVVWRARDALLGREVAVKQLRLPDLDPERARLARARAMREARNAARLHHPDAITVFDVVVEDDQHWLVMEHLAARSLAQVVADHGPLPPHEAARIGGRVAAALAAAHAAGLVHRDVKPSNVLIGHDGTVKLTDFGISRALDDGTLTGSGMIAGTPAYLAPEVARGEDPSAASDVFSLGATLYAATEGQPPFGSSENSFGLLFRAASGRIQPPVRSGALTGPLGELLAVDPAARPTAEHVVRLLADLPPETAPGTVPAVDSTTPEAPPETAPEPSAEAPAEVSAGASAEPLPAEAARPRSRRGWLAPAVATAILVVAAAAVTAFSLVRPDGPELTEPAPLTTPATGSSSGYPSAPPGSAHTTDQVAEFVTNHYLEIDTDPEAAWRHLDERMRPSFDEYVAFWKQYDLVQPDAVEVGHHGGQYVALVDLIFAQGGGKTVERYRLTLRDNPAGGLLITSSTRV</sequence>
<feature type="compositionally biased region" description="Low complexity" evidence="8">
    <location>
        <begin position="350"/>
        <end position="377"/>
    </location>
</feature>
<dbReference type="SMART" id="SM00220">
    <property type="entry name" value="S_TKc"/>
    <property type="match status" value="1"/>
</dbReference>
<keyword evidence="6 7" id="KW-0067">ATP-binding</keyword>
<name>A0A918AME8_9PSEU</name>
<dbReference type="GO" id="GO:0004674">
    <property type="term" value="F:protein serine/threonine kinase activity"/>
    <property type="evidence" value="ECO:0007669"/>
    <property type="project" value="UniProtKB-KW"/>
</dbReference>
<keyword evidence="9" id="KW-0472">Membrane</keyword>
<feature type="domain" description="Protein kinase" evidence="10">
    <location>
        <begin position="8"/>
        <end position="265"/>
    </location>
</feature>
<proteinExistence type="predicted"/>
<evidence type="ECO:0000256" key="3">
    <source>
        <dbReference type="ARBA" id="ARBA00022679"/>
    </source>
</evidence>
<evidence type="ECO:0000256" key="5">
    <source>
        <dbReference type="ARBA" id="ARBA00022777"/>
    </source>
</evidence>
<dbReference type="Gene3D" id="3.30.200.20">
    <property type="entry name" value="Phosphorylase Kinase, domain 1"/>
    <property type="match status" value="1"/>
</dbReference>
<keyword evidence="2" id="KW-0723">Serine/threonine-protein kinase</keyword>
<dbReference type="InterPro" id="IPR017441">
    <property type="entry name" value="Protein_kinase_ATP_BS"/>
</dbReference>
<feature type="region of interest" description="Disordered" evidence="8">
    <location>
        <begin position="265"/>
        <end position="318"/>
    </location>
</feature>
<keyword evidence="9" id="KW-0812">Transmembrane</keyword>
<keyword evidence="9" id="KW-1133">Transmembrane helix</keyword>
<dbReference type="SUPFAM" id="SSF56112">
    <property type="entry name" value="Protein kinase-like (PK-like)"/>
    <property type="match status" value="1"/>
</dbReference>
<keyword evidence="12" id="KW-1185">Reference proteome</keyword>
<dbReference type="InterPro" id="IPR000719">
    <property type="entry name" value="Prot_kinase_dom"/>
</dbReference>
<evidence type="ECO:0000256" key="8">
    <source>
        <dbReference type="SAM" id="MobiDB-lite"/>
    </source>
</evidence>
<dbReference type="CDD" id="cd14014">
    <property type="entry name" value="STKc_PknB_like"/>
    <property type="match status" value="1"/>
</dbReference>
<keyword evidence="5" id="KW-0418">Kinase</keyword>
<evidence type="ECO:0000259" key="10">
    <source>
        <dbReference type="PROSITE" id="PS50011"/>
    </source>
</evidence>
<evidence type="ECO:0000256" key="4">
    <source>
        <dbReference type="ARBA" id="ARBA00022741"/>
    </source>
</evidence>
<accession>A0A918AME8</accession>
<dbReference type="Proteomes" id="UP000639606">
    <property type="component" value="Unassembled WGS sequence"/>
</dbReference>
<feature type="transmembrane region" description="Helical" evidence="9">
    <location>
        <begin position="322"/>
        <end position="345"/>
    </location>
</feature>
<dbReference type="EMBL" id="BMRG01000005">
    <property type="protein sequence ID" value="GGP58672.1"/>
    <property type="molecule type" value="Genomic_DNA"/>
</dbReference>
<dbReference type="Gene3D" id="1.10.510.10">
    <property type="entry name" value="Transferase(Phosphotransferase) domain 1"/>
    <property type="match status" value="1"/>
</dbReference>
<feature type="region of interest" description="Disordered" evidence="8">
    <location>
        <begin position="347"/>
        <end position="379"/>
    </location>
</feature>
<evidence type="ECO:0000313" key="12">
    <source>
        <dbReference type="Proteomes" id="UP000639606"/>
    </source>
</evidence>
<feature type="binding site" evidence="7">
    <location>
        <position position="37"/>
    </location>
    <ligand>
        <name>ATP</name>
        <dbReference type="ChEBI" id="CHEBI:30616"/>
    </ligand>
</feature>
<dbReference type="PROSITE" id="PS00108">
    <property type="entry name" value="PROTEIN_KINASE_ST"/>
    <property type="match status" value="1"/>
</dbReference>
<reference evidence="11" key="2">
    <citation type="submission" date="2020-09" db="EMBL/GenBank/DDBJ databases">
        <authorList>
            <person name="Sun Q."/>
            <person name="Ohkuma M."/>
        </authorList>
    </citation>
    <scope>NUCLEOTIDE SEQUENCE</scope>
    <source>
        <strain evidence="11">JCM 3313</strain>
    </source>
</reference>
<evidence type="ECO:0000256" key="6">
    <source>
        <dbReference type="ARBA" id="ARBA00022840"/>
    </source>
</evidence>
<feature type="compositionally biased region" description="Low complexity" evidence="8">
    <location>
        <begin position="290"/>
        <end position="313"/>
    </location>
</feature>
<organism evidence="11 12">
    <name type="scientific">Saccharothrix coeruleofusca</name>
    <dbReference type="NCBI Taxonomy" id="33919"/>
    <lineage>
        <taxon>Bacteria</taxon>
        <taxon>Bacillati</taxon>
        <taxon>Actinomycetota</taxon>
        <taxon>Actinomycetes</taxon>
        <taxon>Pseudonocardiales</taxon>
        <taxon>Pseudonocardiaceae</taxon>
        <taxon>Saccharothrix</taxon>
    </lineage>
</organism>